<dbReference type="Proteomes" id="UP000198287">
    <property type="component" value="Unassembled WGS sequence"/>
</dbReference>
<gene>
    <name evidence="2" type="ORF">Fcan01_26071</name>
</gene>
<proteinExistence type="predicted"/>
<organism evidence="2 3">
    <name type="scientific">Folsomia candida</name>
    <name type="common">Springtail</name>
    <dbReference type="NCBI Taxonomy" id="158441"/>
    <lineage>
        <taxon>Eukaryota</taxon>
        <taxon>Metazoa</taxon>
        <taxon>Ecdysozoa</taxon>
        <taxon>Arthropoda</taxon>
        <taxon>Hexapoda</taxon>
        <taxon>Collembola</taxon>
        <taxon>Entomobryomorpha</taxon>
        <taxon>Isotomoidea</taxon>
        <taxon>Isotomidae</taxon>
        <taxon>Proisotominae</taxon>
        <taxon>Folsomia</taxon>
    </lineage>
</organism>
<evidence type="ECO:0000313" key="2">
    <source>
        <dbReference type="EMBL" id="OXA39113.1"/>
    </source>
</evidence>
<name>A0A226D1R9_FOLCA</name>
<comment type="caution">
    <text evidence="2">The sequence shown here is derived from an EMBL/GenBank/DDBJ whole genome shotgun (WGS) entry which is preliminary data.</text>
</comment>
<evidence type="ECO:0000313" key="3">
    <source>
        <dbReference type="Proteomes" id="UP000198287"/>
    </source>
</evidence>
<evidence type="ECO:0000256" key="1">
    <source>
        <dbReference type="SAM" id="Phobius"/>
    </source>
</evidence>
<feature type="transmembrane region" description="Helical" evidence="1">
    <location>
        <begin position="342"/>
        <end position="361"/>
    </location>
</feature>
<keyword evidence="1" id="KW-0472">Membrane</keyword>
<dbReference type="AlphaFoldDB" id="A0A226D1R9"/>
<keyword evidence="1" id="KW-1133">Transmembrane helix</keyword>
<sequence>MGLLLQPFTNCTSIIITQKDTPEHNMFPKFSPAVHLVQHYPNATWDWNIAHRFSITRRLTPAHHCWAHLILLPESDPSFVTVTTPSNQSSYRHRAMETYFNSNPFLINEFVSHQYIIFLTEQRLKIQTFCNQMIIDGAYGFGLREVMIIDVVRPSSRRELIRLRCQTDGRDCLFNIYYQNLYPVEATNFNTQNNASHAWWHTVKCLLNDEEKCYKNITQTANEVAAGNMYFWTVSYFMTEKSRMLLKNSFQEHVDLHRIANQTTFREFTTFLVFGEMLFCQDIKIFFSHSFYGKGELLMASRTRGITQFTLVEVEWLSFVSCYQVKPYTSWVSVLSLPFDKWSWICLSICLAIVVFILSWFPSGGLNLSGAFMSIGVALENSVLGVYETKLLAVIMSFQLFIGSEDVIEKTEYVYYRLLQFYAELQMRLPHYEGQSEILSSYENLAGALYDVIDDFFSGLDNDSTGRGNIPVQPIWYDEPGLLVSKLSGCGKIAYFDKKNNIASLLPFLNDNIDQKAYLSGEDTFFKSIIGWKVELVRDNYAQKRLSRLIISGIYTHWENWFNLVKPRKIFHHYANWTYPRHAAVAKLDFKSKIVTAFYSYGVCIGICLIALAIEILLVGIYRHLLLYFRSHFIQILLNIIVEYE</sequence>
<reference evidence="2 3" key="1">
    <citation type="submission" date="2015-12" db="EMBL/GenBank/DDBJ databases">
        <title>The genome of Folsomia candida.</title>
        <authorList>
            <person name="Faddeeva A."/>
            <person name="Derks M.F."/>
            <person name="Anvar Y."/>
            <person name="Smit S."/>
            <person name="Van Straalen N."/>
            <person name="Roelofs D."/>
        </authorList>
    </citation>
    <scope>NUCLEOTIDE SEQUENCE [LARGE SCALE GENOMIC DNA]</scope>
    <source>
        <strain evidence="2 3">VU population</strain>
        <tissue evidence="2">Whole body</tissue>
    </source>
</reference>
<keyword evidence="3" id="KW-1185">Reference proteome</keyword>
<feature type="transmembrane region" description="Helical" evidence="1">
    <location>
        <begin position="598"/>
        <end position="622"/>
    </location>
</feature>
<dbReference type="EMBL" id="LNIX01000041">
    <property type="protein sequence ID" value="OXA39113.1"/>
    <property type="molecule type" value="Genomic_DNA"/>
</dbReference>
<accession>A0A226D1R9</accession>
<keyword evidence="1" id="KW-0812">Transmembrane</keyword>
<protein>
    <submittedName>
        <fullName evidence="2">Uncharacterized protein</fullName>
    </submittedName>
</protein>